<gene>
    <name evidence="2" type="primary">LOC110439714</name>
</gene>
<reference evidence="2" key="1">
    <citation type="submission" date="2025-08" db="UniProtKB">
        <authorList>
            <consortium name="RefSeq"/>
        </authorList>
    </citation>
    <scope>IDENTIFICATION</scope>
    <source>
        <strain evidence="2">Tuebingen</strain>
        <tissue evidence="2">Fibroblasts and whole tissue</tissue>
    </source>
</reference>
<keyword evidence="1" id="KW-1185">Reference proteome</keyword>
<proteinExistence type="predicted"/>
<name>A0AC58G636_DANRE</name>
<sequence>MLQTIVTDLDLGGFVGTLRFIPDSVPFSINPDGSILVKHPEDLDRETTASFSFQVEAQENPPSTNKETADVTIILLDQNDNSPQFTDSEYEGKVYADQTVGMEVVKVEATDLDEGPNAEISYFIEFGNEKGFFGLNEKDGAITQVQVIPLVENEILEFALYITARDGGARSWSTPAMVHIQALGESNPQFLHKTYQGQVEENQEDAEIVKVNFLSIDPIVPVNLTVETEGDKFAINKDTRVLYTKVKLDYEEKSSHTVLLSISDGTNRDEASVLVEVLDVNDNSPEFEDHPPTVSISENHIVGEDVASVKATDADAGFNAEVVYTLLGGAGRFNIDQETGVITLAASLDREAQDEYHLVITVQDQGRPSLSTTTDLGITVTDINDNSPIFSKQQYETTMFEDADVGADVVVVMATDKDDGVNAVVSFHIVNQQPSSDTPVFNIDSDSGSVTLAGKLDYSKAKRYTLDVEGRDGGSPSLTGSAVVIVWVEDVNDKPPVFSKDEYAMSVYENLAGGTALVSLEVTDEDKDGFSKGHFIMDSDIFVINSQGLISLGRDATLDRETNDHYTLEVVAVDQPVDGLRSTAQVIITVLDINNNNPQFLPLPEPIEIQEGEYTQSSPGEVCKISATDADIGDNGLFSFSTSSYSKYFICSDDGTLQAISELDREMHDVYDVVITAVDHGIPQLNNMTTVRVSITDVNDNAPVFSSETYSRSILVRDAKVGELLLTVSATDKDAGDNALITYSFSEVSSIVALDAETGDITLTSDLSEVTEDTLLTLSVIATDHGATPLSDEAEILIHFKIAESVYFESSSYNFMIKENEPEETIVGTVKALTGSPLVTVNYNMKSHEDVFSVDAEGTIKALKLLDKEDVEWYILTVEAIDSRTPPNTAETTVSVEVENVNEAPVFDAEKYTASIFNIAPYKFPIVKVQASDPDVDESLELQYSLVKPTTVLDIEVHMKESRYGNSVTVISINQPVYKVEKMIPEIEDSMKTAFGWTVKILSVTADGGNKIRINSRKSTDKTYISFIAMDSSGSIIEADEVKEKIYTEHHVLASELEKIFGTEVKIQVEDSSGNFEGFSEEVVITLAVLLSLTILAAGVQLTVCIIKKNFYNKQKKMEREKSDKLSIEMPVNFWFDRMDE</sequence>
<dbReference type="RefSeq" id="XP_073765191.1">
    <property type="nucleotide sequence ID" value="XM_073909090.1"/>
</dbReference>
<organism evidence="1 2">
    <name type="scientific">Danio rerio</name>
    <name type="common">Zebrafish</name>
    <name type="synonym">Brachydanio rerio</name>
    <dbReference type="NCBI Taxonomy" id="7955"/>
    <lineage>
        <taxon>Eukaryota</taxon>
        <taxon>Metazoa</taxon>
        <taxon>Chordata</taxon>
        <taxon>Craniata</taxon>
        <taxon>Vertebrata</taxon>
        <taxon>Euteleostomi</taxon>
        <taxon>Actinopterygii</taxon>
        <taxon>Neopterygii</taxon>
        <taxon>Teleostei</taxon>
        <taxon>Ostariophysi</taxon>
        <taxon>Cypriniformes</taxon>
        <taxon>Danionidae</taxon>
        <taxon>Danioninae</taxon>
        <taxon>Danio</taxon>
    </lineage>
</organism>
<accession>A0AC58G636</accession>
<evidence type="ECO:0000313" key="1">
    <source>
        <dbReference type="Proteomes" id="UP000000437"/>
    </source>
</evidence>
<evidence type="ECO:0000313" key="2">
    <source>
        <dbReference type="RefSeq" id="XP_073765191.1"/>
    </source>
</evidence>
<protein>
    <submittedName>
        <fullName evidence="2">Protocadherin Fat 4-like</fullName>
    </submittedName>
</protein>
<dbReference type="Proteomes" id="UP000000437">
    <property type="component" value="Chromosome 1"/>
</dbReference>